<organism evidence="1 2">
    <name type="scientific">Dentiscutata erythropus</name>
    <dbReference type="NCBI Taxonomy" id="1348616"/>
    <lineage>
        <taxon>Eukaryota</taxon>
        <taxon>Fungi</taxon>
        <taxon>Fungi incertae sedis</taxon>
        <taxon>Mucoromycota</taxon>
        <taxon>Glomeromycotina</taxon>
        <taxon>Glomeromycetes</taxon>
        <taxon>Diversisporales</taxon>
        <taxon>Gigasporaceae</taxon>
        <taxon>Dentiscutata</taxon>
    </lineage>
</organism>
<comment type="caution">
    <text evidence="1">The sequence shown here is derived from an EMBL/GenBank/DDBJ whole genome shotgun (WGS) entry which is preliminary data.</text>
</comment>
<gene>
    <name evidence="1" type="ORF">DERYTH_LOCUS4436</name>
</gene>
<dbReference type="EMBL" id="CAJVPY010001703">
    <property type="protein sequence ID" value="CAG8533010.1"/>
    <property type="molecule type" value="Genomic_DNA"/>
</dbReference>
<keyword evidence="2" id="KW-1185">Reference proteome</keyword>
<proteinExistence type="predicted"/>
<dbReference type="Proteomes" id="UP000789405">
    <property type="component" value="Unassembled WGS sequence"/>
</dbReference>
<evidence type="ECO:0000313" key="2">
    <source>
        <dbReference type="Proteomes" id="UP000789405"/>
    </source>
</evidence>
<accession>A0A9N9ALC4</accession>
<sequence>MPDNTIIQFNSLDSDAKTLSISFEYQNVGYTIKFPPPETDISKGHTKKNHISVFFLFRAHIQECLQGSIEGNNQRAKNRNISKLSSKIWKKLPYTFKHEFSKYTNRVNEYRTSKVQNSFTSSDVSKQQSYYQKRAYEDIRHTAYSENVTNYAINNHLKNESSILETTAFTSRMEEPIPLANLSFQHLFQNGHEEYEFGRVKLTHSNVDETLYLNVNTTNSLEDLNSIPSAYYETQSLMNSNACEMHGMESLNINSLNFFKSTPLQLQADFSCQSLVTPNEREVLNTENTLTPDINLVPFWDSYAFDIRSNNFVNSVNHNLYENDWLVYEDTQLNSSFELAIPNRHEVDSTEGISELISLLNISEPAFSHMVDSNGYERAHQHQMLMQGICRTAL</sequence>
<name>A0A9N9ALC4_9GLOM</name>
<protein>
    <submittedName>
        <fullName evidence="1">13117_t:CDS:1</fullName>
    </submittedName>
</protein>
<dbReference type="OrthoDB" id="10396041at2759"/>
<reference evidence="1" key="1">
    <citation type="submission" date="2021-06" db="EMBL/GenBank/DDBJ databases">
        <authorList>
            <person name="Kallberg Y."/>
            <person name="Tangrot J."/>
            <person name="Rosling A."/>
        </authorList>
    </citation>
    <scope>NUCLEOTIDE SEQUENCE</scope>
    <source>
        <strain evidence="1">MA453B</strain>
    </source>
</reference>
<dbReference type="AlphaFoldDB" id="A0A9N9ALC4"/>
<evidence type="ECO:0000313" key="1">
    <source>
        <dbReference type="EMBL" id="CAG8533010.1"/>
    </source>
</evidence>